<dbReference type="GO" id="GO:0005852">
    <property type="term" value="C:eukaryotic translation initiation factor 3 complex"/>
    <property type="evidence" value="ECO:0007669"/>
    <property type="project" value="TreeGrafter"/>
</dbReference>
<proteinExistence type="predicted"/>
<evidence type="ECO:0008006" key="3">
    <source>
        <dbReference type="Google" id="ProtNLM"/>
    </source>
</evidence>
<name>A0A9W4TUQ9_9ASCO</name>
<evidence type="ECO:0000313" key="2">
    <source>
        <dbReference type="Proteomes" id="UP001152885"/>
    </source>
</evidence>
<dbReference type="PANTHER" id="PTHR15350">
    <property type="entry name" value="COP9 SIGNALOSOME COMPLEX SUBUNIT 7/DENDRITIC CELL PROTEIN GA17"/>
    <property type="match status" value="1"/>
</dbReference>
<dbReference type="OrthoDB" id="10267031at2759"/>
<comment type="caution">
    <text evidence="1">The sequence shown here is derived from an EMBL/GenBank/DDBJ whole genome shotgun (WGS) entry which is preliminary data.</text>
</comment>
<dbReference type="GO" id="GO:0002183">
    <property type="term" value="P:cytoplasmic translational initiation"/>
    <property type="evidence" value="ECO:0007669"/>
    <property type="project" value="TreeGrafter"/>
</dbReference>
<evidence type="ECO:0000313" key="1">
    <source>
        <dbReference type="EMBL" id="CAI5756972.1"/>
    </source>
</evidence>
<dbReference type="Proteomes" id="UP001152885">
    <property type="component" value="Unassembled WGS sequence"/>
</dbReference>
<protein>
    <recommendedName>
        <fullName evidence="3">PCI domain-containing protein</fullName>
    </recommendedName>
</protein>
<sequence>MASVIVVDNDLIGSIKEYSSVIDNINNSNEFSSSLNLPQSDSELNKQELFEKINNESNDEKFKKLTDKEFEPTFYLLIHILSELSTRDQVLNDFNSTIYKKLIKVTPSQPQSLKDRKSIKSTTILSIYSTIFNLLPTDSNTRIYILKEILKVIKASKIEFNLIEKNIGNNLIPWLKEANCNEEEIKELFWNFVQLDSNYSKKSLNLIKNFTHLYKITSDLELNNLITFALNSKTVDVSFLINNNVAECLKSNSSNDLAKIFNKYIHGEVISESDFKESINLPKQFIIKKSKILALAKDFSNESNERLSFDYKEIPNVESSFELEELLVDAIKSGVIEGKLNQVDEKFYLTRVNRFIVAGEDNEKNWNDIKSTLQQWKESLNNINEVVKAARENIVNNSSA</sequence>
<dbReference type="AlphaFoldDB" id="A0A9W4TUQ9"/>
<gene>
    <name evidence="1" type="ORF">CANVERA_P1489</name>
</gene>
<keyword evidence="2" id="KW-1185">Reference proteome</keyword>
<accession>A0A9W4TUQ9</accession>
<dbReference type="EMBL" id="CANTUO010000001">
    <property type="protein sequence ID" value="CAI5756972.1"/>
    <property type="molecule type" value="Genomic_DNA"/>
</dbReference>
<dbReference type="PANTHER" id="PTHR15350:SF2">
    <property type="entry name" value="EUKARYOTIC TRANSLATION INITIATION FACTOR 3 SUBUNIT M"/>
    <property type="match status" value="1"/>
</dbReference>
<organism evidence="1 2">
    <name type="scientific">Candida verbasci</name>
    <dbReference type="NCBI Taxonomy" id="1227364"/>
    <lineage>
        <taxon>Eukaryota</taxon>
        <taxon>Fungi</taxon>
        <taxon>Dikarya</taxon>
        <taxon>Ascomycota</taxon>
        <taxon>Saccharomycotina</taxon>
        <taxon>Pichiomycetes</taxon>
        <taxon>Debaryomycetaceae</taxon>
        <taxon>Candida/Lodderomyces clade</taxon>
        <taxon>Candida</taxon>
    </lineage>
</organism>
<dbReference type="InterPro" id="IPR045237">
    <property type="entry name" value="COPS7/eIF3m"/>
</dbReference>
<reference evidence="1" key="1">
    <citation type="submission" date="2022-12" db="EMBL/GenBank/DDBJ databases">
        <authorList>
            <person name="Brejova B."/>
        </authorList>
    </citation>
    <scope>NUCLEOTIDE SEQUENCE</scope>
</reference>